<reference evidence="2 3" key="1">
    <citation type="submission" date="2020-02" db="EMBL/GenBank/DDBJ databases">
        <authorList>
            <person name="Kim H.M."/>
            <person name="Jeon C.O."/>
        </authorList>
    </citation>
    <scope>NUCLEOTIDE SEQUENCE [LARGE SCALE GENOMIC DNA]</scope>
    <source>
        <strain evidence="2 3">PeD5</strain>
    </source>
</reference>
<evidence type="ECO:0000259" key="1">
    <source>
        <dbReference type="Pfam" id="PF13452"/>
    </source>
</evidence>
<dbReference type="EMBL" id="JAAIKB010000012">
    <property type="protein sequence ID" value="NGM23088.1"/>
    <property type="molecule type" value="Genomic_DNA"/>
</dbReference>
<dbReference type="InterPro" id="IPR039569">
    <property type="entry name" value="FAS1-like_DH_region"/>
</dbReference>
<feature type="domain" description="FAS1-like dehydratase" evidence="1">
    <location>
        <begin position="74"/>
        <end position="136"/>
    </location>
</feature>
<proteinExistence type="predicted"/>
<name>A0A6M1LRM6_9PROT</name>
<sequence length="281" mass="30346">MEELQGWVGRAREVADEMSAPAARRMAAMLDQAAPDLSPGAAVPPFWLAILFDDAQPQSRLGADGHPEKGEFLPPVPLPRRMLAGRRLRYLSPLRIGQPLTRKSEITAITPKEGRSGKLCFVTVLHTVTGPDGVVATEEQDIAYREASTGGGATKPEAPAPKPDAAWRVPFNPDPVLLFRYSALCYNGHRIHYDVDYARDAEGYPGLVVNGGLSTTMLLDAAMKQAPGATLHSADVRTMRPLTCNRPATLAGTAPDEQGSRTLWVEDETGAMALRIQARIS</sequence>
<dbReference type="Proteomes" id="UP000475385">
    <property type="component" value="Unassembled WGS sequence"/>
</dbReference>
<dbReference type="Pfam" id="PF13452">
    <property type="entry name" value="FAS1_DH_region"/>
    <property type="match status" value="1"/>
</dbReference>
<dbReference type="AlphaFoldDB" id="A0A6M1LRM6"/>
<gene>
    <name evidence="2" type="ORF">G3576_23955</name>
</gene>
<accession>A0A6M1LRM6</accession>
<dbReference type="GO" id="GO:0019171">
    <property type="term" value="F:(3R)-hydroxyacyl-[acyl-carrier-protein] dehydratase activity"/>
    <property type="evidence" value="ECO:0007669"/>
    <property type="project" value="TreeGrafter"/>
</dbReference>
<comment type="caution">
    <text evidence="2">The sequence shown here is derived from an EMBL/GenBank/DDBJ whole genome shotgun (WGS) entry which is preliminary data.</text>
</comment>
<protein>
    <recommendedName>
        <fullName evidence="1">FAS1-like dehydratase domain-containing protein</fullName>
    </recommendedName>
</protein>
<dbReference type="Gene3D" id="3.10.129.10">
    <property type="entry name" value="Hotdog Thioesterase"/>
    <property type="match status" value="1"/>
</dbReference>
<dbReference type="PANTHER" id="PTHR28152:SF1">
    <property type="entry name" value="HYDROXYACYL-THIOESTER DEHYDRATASE TYPE 2, MITOCHONDRIAL"/>
    <property type="match status" value="1"/>
</dbReference>
<dbReference type="InterPro" id="IPR052741">
    <property type="entry name" value="Mitochondrial_HTD2"/>
</dbReference>
<dbReference type="RefSeq" id="WP_164697000.1">
    <property type="nucleotide sequence ID" value="NZ_JAAIKB010000012.1"/>
</dbReference>
<organism evidence="2 3">
    <name type="scientific">Falsiroseomonas algicola</name>
    <dbReference type="NCBI Taxonomy" id="2716930"/>
    <lineage>
        <taxon>Bacteria</taxon>
        <taxon>Pseudomonadati</taxon>
        <taxon>Pseudomonadota</taxon>
        <taxon>Alphaproteobacteria</taxon>
        <taxon>Acetobacterales</taxon>
        <taxon>Roseomonadaceae</taxon>
        <taxon>Falsiroseomonas</taxon>
    </lineage>
</organism>
<keyword evidence="3" id="KW-1185">Reference proteome</keyword>
<dbReference type="PANTHER" id="PTHR28152">
    <property type="entry name" value="HYDROXYACYL-THIOESTER DEHYDRATASE TYPE 2, MITOCHONDRIAL"/>
    <property type="match status" value="1"/>
</dbReference>
<evidence type="ECO:0000313" key="2">
    <source>
        <dbReference type="EMBL" id="NGM23088.1"/>
    </source>
</evidence>
<evidence type="ECO:0000313" key="3">
    <source>
        <dbReference type="Proteomes" id="UP000475385"/>
    </source>
</evidence>
<dbReference type="InterPro" id="IPR029069">
    <property type="entry name" value="HotDog_dom_sf"/>
</dbReference>
<reference evidence="2 3" key="2">
    <citation type="submission" date="2020-03" db="EMBL/GenBank/DDBJ databases">
        <title>Roseomonas stagni sp. nov., isolated from pond water in Japan.</title>
        <authorList>
            <person name="Furuhata K."/>
            <person name="Miyamoto H."/>
            <person name="Goto K."/>
        </authorList>
    </citation>
    <scope>NUCLEOTIDE SEQUENCE [LARGE SCALE GENOMIC DNA]</scope>
    <source>
        <strain evidence="2 3">PeD5</strain>
    </source>
</reference>
<dbReference type="SUPFAM" id="SSF54637">
    <property type="entry name" value="Thioesterase/thiol ester dehydrase-isomerase"/>
    <property type="match status" value="2"/>
</dbReference>